<evidence type="ECO:0000313" key="3">
    <source>
        <dbReference type="Proteomes" id="UP000617340"/>
    </source>
</evidence>
<evidence type="ECO:0000256" key="1">
    <source>
        <dbReference type="SAM" id="MobiDB-lite"/>
    </source>
</evidence>
<feature type="region of interest" description="Disordered" evidence="1">
    <location>
        <begin position="17"/>
        <end position="51"/>
    </location>
</feature>
<accession>A0A834U3A0</accession>
<proteinExistence type="predicted"/>
<comment type="caution">
    <text evidence="2">The sequence shown here is derived from an EMBL/GenBank/DDBJ whole genome shotgun (WGS) entry which is preliminary data.</text>
</comment>
<keyword evidence="3" id="KW-1185">Reference proteome</keyword>
<dbReference type="Proteomes" id="UP000617340">
    <property type="component" value="Unassembled WGS sequence"/>
</dbReference>
<reference evidence="2" key="1">
    <citation type="journal article" date="2020" name="G3 (Bethesda)">
        <title>High-Quality Assemblies for Three Invasive Social Wasps from the &lt;i&gt;Vespula&lt;/i&gt; Genus.</title>
        <authorList>
            <person name="Harrop T.W.R."/>
            <person name="Guhlin J."/>
            <person name="McLaughlin G.M."/>
            <person name="Permina E."/>
            <person name="Stockwell P."/>
            <person name="Gilligan J."/>
            <person name="Le Lec M.F."/>
            <person name="Gruber M.A.M."/>
            <person name="Quinn O."/>
            <person name="Lovegrove M."/>
            <person name="Duncan E.J."/>
            <person name="Remnant E.J."/>
            <person name="Van Eeckhoven J."/>
            <person name="Graham B."/>
            <person name="Knapp R.A."/>
            <person name="Langford K.W."/>
            <person name="Kronenberg Z."/>
            <person name="Press M.O."/>
            <person name="Eacker S.M."/>
            <person name="Wilson-Rankin E.E."/>
            <person name="Purcell J."/>
            <person name="Lester P.J."/>
            <person name="Dearden P.K."/>
        </authorList>
    </citation>
    <scope>NUCLEOTIDE SEQUENCE</scope>
    <source>
        <strain evidence="2">Linc-1</strain>
    </source>
</reference>
<name>A0A834U3A0_VESGE</name>
<organism evidence="2 3">
    <name type="scientific">Vespula germanica</name>
    <name type="common">German yellow jacket</name>
    <name type="synonym">Paravespula germanica</name>
    <dbReference type="NCBI Taxonomy" id="30212"/>
    <lineage>
        <taxon>Eukaryota</taxon>
        <taxon>Metazoa</taxon>
        <taxon>Ecdysozoa</taxon>
        <taxon>Arthropoda</taxon>
        <taxon>Hexapoda</taxon>
        <taxon>Insecta</taxon>
        <taxon>Pterygota</taxon>
        <taxon>Neoptera</taxon>
        <taxon>Endopterygota</taxon>
        <taxon>Hymenoptera</taxon>
        <taxon>Apocrita</taxon>
        <taxon>Aculeata</taxon>
        <taxon>Vespoidea</taxon>
        <taxon>Vespidae</taxon>
        <taxon>Vespinae</taxon>
        <taxon>Vespula</taxon>
    </lineage>
</organism>
<protein>
    <submittedName>
        <fullName evidence="2">Uncharacterized protein</fullName>
    </submittedName>
</protein>
<dbReference type="EMBL" id="JACSDZ010000002">
    <property type="protein sequence ID" value="KAF7415019.1"/>
    <property type="molecule type" value="Genomic_DNA"/>
</dbReference>
<feature type="compositionally biased region" description="Gly residues" evidence="1">
    <location>
        <begin position="19"/>
        <end position="36"/>
    </location>
</feature>
<gene>
    <name evidence="2" type="ORF">HZH68_003508</name>
</gene>
<dbReference type="AlphaFoldDB" id="A0A834U3A0"/>
<evidence type="ECO:0000313" key="2">
    <source>
        <dbReference type="EMBL" id="KAF7415019.1"/>
    </source>
</evidence>
<sequence length="77" mass="8100">MGVLGEFSIAIRRETARWCGGGRGGGGGGGGGGSGRDSGRGDREEEEEEELVWQPIEPVHPCLNKVTSVCLWGEGDR</sequence>